<evidence type="ECO:0000256" key="11">
    <source>
        <dbReference type="SAM" id="Phobius"/>
    </source>
</evidence>
<keyword evidence="10 11" id="KW-0472">Membrane</keyword>
<dbReference type="PANTHER" id="PTHR30561">
    <property type="entry name" value="SMR FAMILY PROTON-DEPENDENT DRUG EFFLUX TRANSPORTER SUGE"/>
    <property type="match status" value="1"/>
</dbReference>
<feature type="transmembrane region" description="Helical" evidence="11">
    <location>
        <begin position="30"/>
        <end position="52"/>
    </location>
</feature>
<reference evidence="13 14" key="1">
    <citation type="submission" date="2019-12" db="EMBL/GenBank/DDBJ databases">
        <title>Hybrid Genome Assemblies of two High G+C Isolates from Undergraduate Microbiology Courses.</title>
        <authorList>
            <person name="Ne Ville C.J."/>
            <person name="Enright D."/>
            <person name="Hernandez I."/>
            <person name="Dodsworth J."/>
            <person name="Orwin P.M."/>
        </authorList>
    </citation>
    <scope>NUCLEOTIDE SEQUENCE [LARGE SCALE GENOMIC DNA]</scope>
    <source>
        <strain evidence="13 14">CSUSB</strain>
    </source>
</reference>
<dbReference type="GO" id="GO:0009245">
    <property type="term" value="P:lipid A biosynthetic process"/>
    <property type="evidence" value="ECO:0007669"/>
    <property type="project" value="UniProtKB-KW"/>
</dbReference>
<evidence type="ECO:0000256" key="5">
    <source>
        <dbReference type="ARBA" id="ARBA00022556"/>
    </source>
</evidence>
<evidence type="ECO:0000256" key="8">
    <source>
        <dbReference type="ARBA" id="ARBA00022989"/>
    </source>
</evidence>
<dbReference type="InterPro" id="IPR037185">
    <property type="entry name" value="EmrE-like"/>
</dbReference>
<evidence type="ECO:0000256" key="6">
    <source>
        <dbReference type="ARBA" id="ARBA00022692"/>
    </source>
</evidence>
<keyword evidence="9" id="KW-0443">Lipid metabolism</keyword>
<evidence type="ECO:0000256" key="4">
    <source>
        <dbReference type="ARBA" id="ARBA00022519"/>
    </source>
</evidence>
<evidence type="ECO:0000256" key="2">
    <source>
        <dbReference type="ARBA" id="ARBA00022475"/>
    </source>
</evidence>
<dbReference type="Pfam" id="PF00892">
    <property type="entry name" value="EamA"/>
    <property type="match status" value="1"/>
</dbReference>
<dbReference type="PANTHER" id="PTHR30561:SF9">
    <property type="entry name" value="4-AMINO-4-DEOXY-L-ARABINOSE-PHOSPHOUNDECAPRENOL FLIPPASE SUBUNIT ARNF-RELATED"/>
    <property type="match status" value="1"/>
</dbReference>
<dbReference type="AlphaFoldDB" id="A0A6I6HIM5"/>
<proteinExistence type="predicted"/>
<evidence type="ECO:0000256" key="7">
    <source>
        <dbReference type="ARBA" id="ARBA00022985"/>
    </source>
</evidence>
<dbReference type="Gene3D" id="1.10.3730.20">
    <property type="match status" value="2"/>
</dbReference>
<dbReference type="GO" id="GO:0005886">
    <property type="term" value="C:plasma membrane"/>
    <property type="evidence" value="ECO:0007669"/>
    <property type="project" value="UniProtKB-SubCell"/>
</dbReference>
<dbReference type="GO" id="GO:0022857">
    <property type="term" value="F:transmembrane transporter activity"/>
    <property type="evidence" value="ECO:0007669"/>
    <property type="project" value="InterPro"/>
</dbReference>
<gene>
    <name evidence="13" type="ORF">GOQ09_06730</name>
</gene>
<organism evidence="13 14">
    <name type="scientific">Variovorax paradoxus</name>
    <dbReference type="NCBI Taxonomy" id="34073"/>
    <lineage>
        <taxon>Bacteria</taxon>
        <taxon>Pseudomonadati</taxon>
        <taxon>Pseudomonadota</taxon>
        <taxon>Betaproteobacteria</taxon>
        <taxon>Burkholderiales</taxon>
        <taxon>Comamonadaceae</taxon>
        <taxon>Variovorax</taxon>
    </lineage>
</organism>
<evidence type="ECO:0000313" key="14">
    <source>
        <dbReference type="Proteomes" id="UP000425817"/>
    </source>
</evidence>
<evidence type="ECO:0000259" key="12">
    <source>
        <dbReference type="Pfam" id="PF00892"/>
    </source>
</evidence>
<feature type="transmembrane region" description="Helical" evidence="11">
    <location>
        <begin position="234"/>
        <end position="254"/>
    </location>
</feature>
<dbReference type="InterPro" id="IPR000620">
    <property type="entry name" value="EamA_dom"/>
</dbReference>
<feature type="transmembrane region" description="Helical" evidence="11">
    <location>
        <begin position="145"/>
        <end position="165"/>
    </location>
</feature>
<dbReference type="RefSeq" id="WP_157612734.1">
    <property type="nucleotide sequence ID" value="NZ_CP046622.1"/>
</dbReference>
<protein>
    <submittedName>
        <fullName evidence="13">EamA family transporter</fullName>
    </submittedName>
</protein>
<dbReference type="GO" id="GO:0009103">
    <property type="term" value="P:lipopolysaccharide biosynthetic process"/>
    <property type="evidence" value="ECO:0007669"/>
    <property type="project" value="UniProtKB-KW"/>
</dbReference>
<sequence>MSDGVFLAILLAALMNAVWNSAIKIGGDKVAVMALTTLIGSGISLVALPFIGVFASTDWLLLALSIGIHTVYHFALPIAYQHGDLGHVYPIARGGAPLLVTLAAASVVGELPSPGEIAGVLCLSIGVLAFAFQHRAQGGAHRGTLYAMAISLLIASYTVVDALGARRSESALGFAVLLTIGDGIATALIVLWWRGRAAFLVDRRTLSMSAIAGTMQIGAYWIAVWALAQAPMATVSALRESSVLFVALISTYLLKEKLGKHRIACTVLIFAGILLVKLRL</sequence>
<evidence type="ECO:0000256" key="9">
    <source>
        <dbReference type="ARBA" id="ARBA00023098"/>
    </source>
</evidence>
<comment type="subcellular location">
    <subcellularLocation>
        <location evidence="1">Cell membrane</location>
        <topology evidence="1">Multi-pass membrane protein</topology>
    </subcellularLocation>
</comment>
<keyword evidence="8 11" id="KW-1133">Transmembrane helix</keyword>
<feature type="domain" description="EamA" evidence="12">
    <location>
        <begin position="142"/>
        <end position="276"/>
    </location>
</feature>
<dbReference type="SUPFAM" id="SSF103481">
    <property type="entry name" value="Multidrug resistance efflux transporter EmrE"/>
    <property type="match status" value="2"/>
</dbReference>
<keyword evidence="7" id="KW-0448">Lipopolysaccharide biosynthesis</keyword>
<evidence type="ECO:0000256" key="1">
    <source>
        <dbReference type="ARBA" id="ARBA00004651"/>
    </source>
</evidence>
<dbReference type="Proteomes" id="UP000425817">
    <property type="component" value="Chromosome"/>
</dbReference>
<evidence type="ECO:0000256" key="3">
    <source>
        <dbReference type="ARBA" id="ARBA00022516"/>
    </source>
</evidence>
<feature type="transmembrane region" description="Helical" evidence="11">
    <location>
        <begin position="117"/>
        <end position="133"/>
    </location>
</feature>
<keyword evidence="6 11" id="KW-0812">Transmembrane</keyword>
<feature type="transmembrane region" description="Helical" evidence="11">
    <location>
        <begin position="205"/>
        <end position="228"/>
    </location>
</feature>
<evidence type="ECO:0000313" key="13">
    <source>
        <dbReference type="EMBL" id="QGW81297.1"/>
    </source>
</evidence>
<keyword evidence="5" id="KW-0441">Lipid A biosynthesis</keyword>
<feature type="transmembrane region" description="Helical" evidence="11">
    <location>
        <begin position="59"/>
        <end position="80"/>
    </location>
</feature>
<feature type="transmembrane region" description="Helical" evidence="11">
    <location>
        <begin position="171"/>
        <end position="193"/>
    </location>
</feature>
<dbReference type="EMBL" id="CP046622">
    <property type="protein sequence ID" value="QGW81297.1"/>
    <property type="molecule type" value="Genomic_DNA"/>
</dbReference>
<name>A0A6I6HIM5_VARPD</name>
<dbReference type="OrthoDB" id="9783707at2"/>
<keyword evidence="3" id="KW-0444">Lipid biosynthesis</keyword>
<evidence type="ECO:0000256" key="10">
    <source>
        <dbReference type="ARBA" id="ARBA00023136"/>
    </source>
</evidence>
<keyword evidence="2" id="KW-1003">Cell membrane</keyword>
<accession>A0A6I6HIM5</accession>
<dbReference type="InterPro" id="IPR000390">
    <property type="entry name" value="Small_drug/metabolite_transptr"/>
</dbReference>
<keyword evidence="4" id="KW-0997">Cell inner membrane</keyword>